<evidence type="ECO:0000313" key="2">
    <source>
        <dbReference type="EMBL" id="BAT00593.1"/>
    </source>
</evidence>
<proteinExistence type="predicted"/>
<dbReference type="Proteomes" id="UP000059680">
    <property type="component" value="Chromosome 7"/>
</dbReference>
<dbReference type="AlphaFoldDB" id="A0A0P0X3P0"/>
<dbReference type="InParanoid" id="A0A0P0X3P0"/>
<feature type="region of interest" description="Disordered" evidence="1">
    <location>
        <begin position="1"/>
        <end position="74"/>
    </location>
</feature>
<evidence type="ECO:0000313" key="3">
    <source>
        <dbReference type="Proteomes" id="UP000059680"/>
    </source>
</evidence>
<protein>
    <submittedName>
        <fullName evidence="2">Os07g0210550 protein</fullName>
    </submittedName>
</protein>
<gene>
    <name evidence="2" type="ordered locus">Os07g0210550</name>
    <name evidence="2" type="ORF">OSNPB_070210550</name>
</gene>
<organism evidence="2 3">
    <name type="scientific">Oryza sativa subsp. japonica</name>
    <name type="common">Rice</name>
    <dbReference type="NCBI Taxonomy" id="39947"/>
    <lineage>
        <taxon>Eukaryota</taxon>
        <taxon>Viridiplantae</taxon>
        <taxon>Streptophyta</taxon>
        <taxon>Embryophyta</taxon>
        <taxon>Tracheophyta</taxon>
        <taxon>Spermatophyta</taxon>
        <taxon>Magnoliopsida</taxon>
        <taxon>Liliopsida</taxon>
        <taxon>Poales</taxon>
        <taxon>Poaceae</taxon>
        <taxon>BOP clade</taxon>
        <taxon>Oryzoideae</taxon>
        <taxon>Oryzeae</taxon>
        <taxon>Oryzinae</taxon>
        <taxon>Oryza</taxon>
        <taxon>Oryza sativa</taxon>
    </lineage>
</organism>
<reference evidence="2 3" key="2">
    <citation type="journal article" date="2013" name="Plant Cell Physiol.">
        <title>Rice Annotation Project Database (RAP-DB): an integrative and interactive database for rice genomics.</title>
        <authorList>
            <person name="Sakai H."/>
            <person name="Lee S.S."/>
            <person name="Tanaka T."/>
            <person name="Numa H."/>
            <person name="Kim J."/>
            <person name="Kawahara Y."/>
            <person name="Wakimoto H."/>
            <person name="Yang C.C."/>
            <person name="Iwamoto M."/>
            <person name="Abe T."/>
            <person name="Yamada Y."/>
            <person name="Muto A."/>
            <person name="Inokuchi H."/>
            <person name="Ikemura T."/>
            <person name="Matsumoto T."/>
            <person name="Sasaki T."/>
            <person name="Itoh T."/>
        </authorList>
    </citation>
    <scope>NUCLEOTIDE SEQUENCE [LARGE SCALE GENOMIC DNA]</scope>
    <source>
        <strain evidence="3">cv. Nipponbare</strain>
    </source>
</reference>
<dbReference type="EMBL" id="AP014963">
    <property type="protein sequence ID" value="BAT00593.1"/>
    <property type="molecule type" value="Genomic_DNA"/>
</dbReference>
<name>A0A0P0X3P0_ORYSJ</name>
<keyword evidence="3" id="KW-1185">Reference proteome</keyword>
<accession>A0A0P0X3P0</accession>
<evidence type="ECO:0000256" key="1">
    <source>
        <dbReference type="SAM" id="MobiDB-lite"/>
    </source>
</evidence>
<dbReference type="PaxDb" id="39947-A0A0P0X3P0"/>
<feature type="compositionally biased region" description="Gly residues" evidence="1">
    <location>
        <begin position="25"/>
        <end position="36"/>
    </location>
</feature>
<reference evidence="2 3" key="3">
    <citation type="journal article" date="2013" name="Rice">
        <title>Improvement of the Oryza sativa Nipponbare reference genome using next generation sequence and optical map data.</title>
        <authorList>
            <person name="Kawahara Y."/>
            <person name="de la Bastide M."/>
            <person name="Hamilton J.P."/>
            <person name="Kanamori H."/>
            <person name="McCombie W.R."/>
            <person name="Ouyang S."/>
            <person name="Schwartz D.C."/>
            <person name="Tanaka T."/>
            <person name="Wu J."/>
            <person name="Zhou S."/>
            <person name="Childs K.L."/>
            <person name="Davidson R.M."/>
            <person name="Lin H."/>
            <person name="Quesada-Ocampo L."/>
            <person name="Vaillancourt B."/>
            <person name="Sakai H."/>
            <person name="Lee S.S."/>
            <person name="Kim J."/>
            <person name="Numa H."/>
            <person name="Itoh T."/>
            <person name="Buell C.R."/>
            <person name="Matsumoto T."/>
        </authorList>
    </citation>
    <scope>NUCLEOTIDE SEQUENCE [LARGE SCALE GENOMIC DNA]</scope>
    <source>
        <strain evidence="3">cv. Nipponbare</strain>
    </source>
</reference>
<reference evidence="3" key="1">
    <citation type="journal article" date="2005" name="Nature">
        <title>The map-based sequence of the rice genome.</title>
        <authorList>
            <consortium name="International rice genome sequencing project (IRGSP)"/>
            <person name="Matsumoto T."/>
            <person name="Wu J."/>
            <person name="Kanamori H."/>
            <person name="Katayose Y."/>
            <person name="Fujisawa M."/>
            <person name="Namiki N."/>
            <person name="Mizuno H."/>
            <person name="Yamamoto K."/>
            <person name="Antonio B.A."/>
            <person name="Baba T."/>
            <person name="Sakata K."/>
            <person name="Nagamura Y."/>
            <person name="Aoki H."/>
            <person name="Arikawa K."/>
            <person name="Arita K."/>
            <person name="Bito T."/>
            <person name="Chiden Y."/>
            <person name="Fujitsuka N."/>
            <person name="Fukunaka R."/>
            <person name="Hamada M."/>
            <person name="Harada C."/>
            <person name="Hayashi A."/>
            <person name="Hijishita S."/>
            <person name="Honda M."/>
            <person name="Hosokawa S."/>
            <person name="Ichikawa Y."/>
            <person name="Idonuma A."/>
            <person name="Iijima M."/>
            <person name="Ikeda M."/>
            <person name="Ikeno M."/>
            <person name="Ito K."/>
            <person name="Ito S."/>
            <person name="Ito T."/>
            <person name="Ito Y."/>
            <person name="Ito Y."/>
            <person name="Iwabuchi A."/>
            <person name="Kamiya K."/>
            <person name="Karasawa W."/>
            <person name="Kurita K."/>
            <person name="Katagiri S."/>
            <person name="Kikuta A."/>
            <person name="Kobayashi H."/>
            <person name="Kobayashi N."/>
            <person name="Machita K."/>
            <person name="Maehara T."/>
            <person name="Masukawa M."/>
            <person name="Mizubayashi T."/>
            <person name="Mukai Y."/>
            <person name="Nagasaki H."/>
            <person name="Nagata Y."/>
            <person name="Naito S."/>
            <person name="Nakashima M."/>
            <person name="Nakama Y."/>
            <person name="Nakamichi Y."/>
            <person name="Nakamura M."/>
            <person name="Meguro A."/>
            <person name="Negishi M."/>
            <person name="Ohta I."/>
            <person name="Ohta T."/>
            <person name="Okamoto M."/>
            <person name="Ono N."/>
            <person name="Saji S."/>
            <person name="Sakaguchi M."/>
            <person name="Sakai K."/>
            <person name="Shibata M."/>
            <person name="Shimokawa T."/>
            <person name="Song J."/>
            <person name="Takazaki Y."/>
            <person name="Terasawa K."/>
            <person name="Tsugane M."/>
            <person name="Tsuji K."/>
            <person name="Ueda S."/>
            <person name="Waki K."/>
            <person name="Yamagata H."/>
            <person name="Yamamoto M."/>
            <person name="Yamamoto S."/>
            <person name="Yamane H."/>
            <person name="Yoshiki S."/>
            <person name="Yoshihara R."/>
            <person name="Yukawa K."/>
            <person name="Zhong H."/>
            <person name="Yano M."/>
            <person name="Yuan Q."/>
            <person name="Ouyang S."/>
            <person name="Liu J."/>
            <person name="Jones K.M."/>
            <person name="Gansberger K."/>
            <person name="Moffat K."/>
            <person name="Hill J."/>
            <person name="Bera J."/>
            <person name="Fadrosh D."/>
            <person name="Jin S."/>
            <person name="Johri S."/>
            <person name="Kim M."/>
            <person name="Overton L."/>
            <person name="Reardon M."/>
            <person name="Tsitrin T."/>
            <person name="Vuong H."/>
            <person name="Weaver B."/>
            <person name="Ciecko A."/>
            <person name="Tallon L."/>
            <person name="Jackson J."/>
            <person name="Pai G."/>
            <person name="Aken S.V."/>
            <person name="Utterback T."/>
            <person name="Reidmuller S."/>
            <person name="Feldblyum T."/>
            <person name="Hsiao J."/>
            <person name="Zismann V."/>
            <person name="Iobst S."/>
            <person name="de Vazeille A.R."/>
            <person name="Buell C.R."/>
            <person name="Ying K."/>
            <person name="Li Y."/>
            <person name="Lu T."/>
            <person name="Huang Y."/>
            <person name="Zhao Q."/>
            <person name="Feng Q."/>
            <person name="Zhang L."/>
            <person name="Zhu J."/>
            <person name="Weng Q."/>
            <person name="Mu J."/>
            <person name="Lu Y."/>
            <person name="Fan D."/>
            <person name="Liu Y."/>
            <person name="Guan J."/>
            <person name="Zhang Y."/>
            <person name="Yu S."/>
            <person name="Liu X."/>
            <person name="Zhang Y."/>
            <person name="Hong G."/>
            <person name="Han B."/>
            <person name="Choisne N."/>
            <person name="Demange N."/>
            <person name="Orjeda G."/>
            <person name="Samain S."/>
            <person name="Cattolico L."/>
            <person name="Pelletier E."/>
            <person name="Couloux A."/>
            <person name="Segurens B."/>
            <person name="Wincker P."/>
            <person name="D'Hont A."/>
            <person name="Scarpelli C."/>
            <person name="Weissenbach J."/>
            <person name="Salanoubat M."/>
            <person name="Quetier F."/>
            <person name="Yu Y."/>
            <person name="Kim H.R."/>
            <person name="Rambo T."/>
            <person name="Currie J."/>
            <person name="Collura K."/>
            <person name="Luo M."/>
            <person name="Yang T."/>
            <person name="Ammiraju J.S.S."/>
            <person name="Engler F."/>
            <person name="Soderlund C."/>
            <person name="Wing R.A."/>
            <person name="Palmer L.E."/>
            <person name="de la Bastide M."/>
            <person name="Spiegel L."/>
            <person name="Nascimento L."/>
            <person name="Zutavern T."/>
            <person name="O'Shaughnessy A."/>
            <person name="Dike S."/>
            <person name="Dedhia N."/>
            <person name="Preston R."/>
            <person name="Balija V."/>
            <person name="McCombie W.R."/>
            <person name="Chow T."/>
            <person name="Chen H."/>
            <person name="Chung M."/>
            <person name="Chen C."/>
            <person name="Shaw J."/>
            <person name="Wu H."/>
            <person name="Hsiao K."/>
            <person name="Chao Y."/>
            <person name="Chu M."/>
            <person name="Cheng C."/>
            <person name="Hour A."/>
            <person name="Lee P."/>
            <person name="Lin S."/>
            <person name="Lin Y."/>
            <person name="Liou J."/>
            <person name="Liu S."/>
            <person name="Hsing Y."/>
            <person name="Raghuvanshi S."/>
            <person name="Mohanty A."/>
            <person name="Bharti A.K."/>
            <person name="Gaur A."/>
            <person name="Gupta V."/>
            <person name="Kumar D."/>
            <person name="Ravi V."/>
            <person name="Vij S."/>
            <person name="Kapur A."/>
            <person name="Khurana P."/>
            <person name="Khurana P."/>
            <person name="Khurana J.P."/>
            <person name="Tyagi A.K."/>
            <person name="Gaikwad K."/>
            <person name="Singh A."/>
            <person name="Dalal V."/>
            <person name="Srivastava S."/>
            <person name="Dixit A."/>
            <person name="Pal A.K."/>
            <person name="Ghazi I.A."/>
            <person name="Yadav M."/>
            <person name="Pandit A."/>
            <person name="Bhargava A."/>
            <person name="Sureshbabu K."/>
            <person name="Batra K."/>
            <person name="Sharma T.R."/>
            <person name="Mohapatra T."/>
            <person name="Singh N.K."/>
            <person name="Messing J."/>
            <person name="Nelson A.B."/>
            <person name="Fuks G."/>
            <person name="Kavchok S."/>
            <person name="Keizer G."/>
            <person name="Linton E."/>
            <person name="Llaca V."/>
            <person name="Song R."/>
            <person name="Tanyolac B."/>
            <person name="Young S."/>
            <person name="Ho-Il K."/>
            <person name="Hahn J.H."/>
            <person name="Sangsakoo G."/>
            <person name="Vanavichit A."/>
            <person name="de Mattos Luiz.A.T."/>
            <person name="Zimmer P.D."/>
            <person name="Malone G."/>
            <person name="Dellagostin O."/>
            <person name="de Oliveira A.C."/>
            <person name="Bevan M."/>
            <person name="Bancroft I."/>
            <person name="Minx P."/>
            <person name="Cordum H."/>
            <person name="Wilson R."/>
            <person name="Cheng Z."/>
            <person name="Jin W."/>
            <person name="Jiang J."/>
            <person name="Leong S.A."/>
            <person name="Iwama H."/>
            <person name="Gojobori T."/>
            <person name="Itoh T."/>
            <person name="Niimura Y."/>
            <person name="Fujii Y."/>
            <person name="Habara T."/>
            <person name="Sakai H."/>
            <person name="Sato Y."/>
            <person name="Wilson G."/>
            <person name="Kumar K."/>
            <person name="McCouch S."/>
            <person name="Juretic N."/>
            <person name="Hoen D."/>
            <person name="Wright S."/>
            <person name="Bruskiewich R."/>
            <person name="Bureau T."/>
            <person name="Miyao A."/>
            <person name="Hirochika H."/>
            <person name="Nishikawa T."/>
            <person name="Kadowaki K."/>
            <person name="Sugiura M."/>
            <person name="Burr B."/>
            <person name="Sasaki T."/>
        </authorList>
    </citation>
    <scope>NUCLEOTIDE SEQUENCE [LARGE SCALE GENOMIC DNA]</scope>
    <source>
        <strain evidence="3">cv. Nipponbare</strain>
    </source>
</reference>
<feature type="compositionally biased region" description="Acidic residues" evidence="1">
    <location>
        <begin position="1"/>
        <end position="11"/>
    </location>
</feature>
<sequence length="74" mass="7935">MGLQDVADDGEGGWHKQRLHDAVGGQTGASDGGRGQRGQQQGRRRGLRMRDAARAMAGRPSQPVTARGGRVWLQ</sequence>